<evidence type="ECO:0000313" key="7">
    <source>
        <dbReference type="Proteomes" id="UP000000724"/>
    </source>
</evidence>
<dbReference type="Pfam" id="PF12796">
    <property type="entry name" value="Ank_2"/>
    <property type="match status" value="3"/>
</dbReference>
<dbReference type="OMA" id="CFAFHLE"/>
<dbReference type="AlphaFoldDB" id="B6HGF4"/>
<dbReference type="Proteomes" id="UP000000724">
    <property type="component" value="Contig Pc00c20"/>
</dbReference>
<keyword evidence="5" id="KW-0732">Signal</keyword>
<feature type="transmembrane region" description="Helical" evidence="4">
    <location>
        <begin position="236"/>
        <end position="259"/>
    </location>
</feature>
<accession>B6HGF4</accession>
<keyword evidence="2 3" id="KW-0040">ANK repeat</keyword>
<dbReference type="PROSITE" id="PS50088">
    <property type="entry name" value="ANK_REPEAT"/>
    <property type="match status" value="5"/>
</dbReference>
<feature type="chain" id="PRO_5002843600" evidence="5">
    <location>
        <begin position="17"/>
        <end position="1162"/>
    </location>
</feature>
<dbReference type="PANTHER" id="PTHR24171">
    <property type="entry name" value="ANKYRIN REPEAT DOMAIN-CONTAINING PROTEIN 39-RELATED"/>
    <property type="match status" value="1"/>
</dbReference>
<keyword evidence="7" id="KW-1185">Reference proteome</keyword>
<dbReference type="HOGENOM" id="CLU_001887_0_0_1"/>
<feature type="repeat" description="ANK" evidence="3">
    <location>
        <begin position="1055"/>
        <end position="1087"/>
    </location>
</feature>
<evidence type="ECO:0000256" key="2">
    <source>
        <dbReference type="ARBA" id="ARBA00023043"/>
    </source>
</evidence>
<evidence type="ECO:0000313" key="6">
    <source>
        <dbReference type="EMBL" id="CAP85685.1"/>
    </source>
</evidence>
<dbReference type="VEuPathDB" id="FungiDB:PCH_Pc20g03560"/>
<keyword evidence="4" id="KW-0812">Transmembrane</keyword>
<evidence type="ECO:0000256" key="4">
    <source>
        <dbReference type="SAM" id="Phobius"/>
    </source>
</evidence>
<keyword evidence="4" id="KW-0472">Membrane</keyword>
<feature type="repeat" description="ANK" evidence="3">
    <location>
        <begin position="989"/>
        <end position="1021"/>
    </location>
</feature>
<evidence type="ECO:0000256" key="3">
    <source>
        <dbReference type="PROSITE-ProRule" id="PRU00023"/>
    </source>
</evidence>
<dbReference type="SMART" id="SM00248">
    <property type="entry name" value="ANK"/>
    <property type="match status" value="7"/>
</dbReference>
<dbReference type="EMBL" id="AM920435">
    <property type="protein sequence ID" value="CAP85685.1"/>
    <property type="molecule type" value="Genomic_DNA"/>
</dbReference>
<reference evidence="6 7" key="1">
    <citation type="journal article" date="2008" name="Nat. Biotechnol.">
        <title>Genome sequencing and analysis of the filamentous fungus Penicillium chrysogenum.</title>
        <authorList>
            <person name="van den Berg M.A."/>
            <person name="Albang R."/>
            <person name="Albermann K."/>
            <person name="Badger J.H."/>
            <person name="Daran J.-M."/>
            <person name="Driessen A.J.M."/>
            <person name="Garcia-Estrada C."/>
            <person name="Fedorova N.D."/>
            <person name="Harris D.M."/>
            <person name="Heijne W.H.M."/>
            <person name="Joardar V.S."/>
            <person name="Kiel J.A.K.W."/>
            <person name="Kovalchuk A."/>
            <person name="Martin J.F."/>
            <person name="Nierman W.C."/>
            <person name="Nijland J.G."/>
            <person name="Pronk J.T."/>
            <person name="Roubos J.A."/>
            <person name="van der Klei I.J."/>
            <person name="van Peij N.N.M.E."/>
            <person name="Veenhuis M."/>
            <person name="von Doehren H."/>
            <person name="Wagner C."/>
            <person name="Wortman J.R."/>
            <person name="Bovenberg R.A.L."/>
        </authorList>
    </citation>
    <scope>NUCLEOTIDE SEQUENCE [LARGE SCALE GENOMIC DNA]</scope>
    <source>
        <strain evidence="7">ATCC 28089 / DSM 1075 / NRRL 1951 / Wisconsin 54-1255</strain>
    </source>
</reference>
<keyword evidence="1" id="KW-0677">Repeat</keyword>
<feature type="transmembrane region" description="Helical" evidence="4">
    <location>
        <begin position="325"/>
        <end position="344"/>
    </location>
</feature>
<sequence>MLSILFFISLFPFVKADDDWDDFTNNLATDLAPLITLFGERLTKQFLSESISILDNVIFALSPLGVLTAVVSVIRICGSSSLRAFVGRAQEGPAEAESELLPCVSESTAELFNDGGITRVFGRPKIVEIVAWQDVNHKTGEKETKIGTLKDALEEKAWSCNNKVLPTELPELDIPNLSLNKGIKRRDQFWFHCAAILGGVLQTGRCFSSFEPEITLTIHLRYHYHFKKDDKAVASYAFPLYLIGTTLLFLGMFFCAFIMERSSKEFYLKAEKPSKIYWLQPGNQDVGDQVFNAFLAVNEGPESSMTKKLRYTKSIRDRRFDRKYLEIYSTLTSTVLGFIFQFIGLRGLHASVILAQLGSTFIMSIIRTCLRTERMAPDENKMKDDRDLMGHKQQELDAFAFYLENVEYFNMVLLPDRPATIPSPRFVPHVDAPLARQLIRTRTQLANLTSNPNQSSSATWDDMPIRRMAHNLAQTIESTMDLISGWGVDLGKTFEFRLGFECRGASPGSVTQSPGTYSIGLMRCGDALRWKMEASEIEAILGLWTWSLYKSGDDCKSSRLFRLVGLSEEEASKKETYLYFHKWIFRQTEARLVPSDLIDDSRRLFGFEPKEGLPLGNLLVIKTENEVETMAAQDIFIQFLKEVCLNVKELGGEVDVVSGIQNSLLGSCTRIDELVSCFEAHSLGSREDALLCIVPVLRNRNLLPDLAADCAKVRARREQLISQGKWKNAFDLLRWLCERSEGPQFQRSVYELGYLCLRALLNNSETVRKEGFAQVCKLLNSDIREEFLQTQKILLPSDWSMSQDRIEWWRSFSSELGWTAWSISEEVPGMSFMEPALKSLNVPQSLPGVIGTGQDLQATEDAMRSMQDWLTLRDLVNAGFRRLREEEDNRLCFEWAVENNYHCLLYFLLLKWVELNDRIPFLITIAYTLAATKHSHLATQTLLRQGTNIDATDVQGHTALFNQAAVGHVEGIVMLLDNGADPNGSNEAPNARPLIAAVYGGHLMAVALLLQYGADANMTDQHGMSALLWAMASDYIDIVELLLSSGAETESVMSDGSTALIWASTDKSLPILELLIKHGADINAQDTDGKTALMRAVSRERSLPVLRVLLDKGADVHMEDDKGRTALDMARKANFHEAVAILKSSDRNSLASWLPDLTSRSP</sequence>
<name>B6HGF4_PENRW</name>
<dbReference type="BioCyc" id="PCHR:PC20G03560-MONOMER"/>
<keyword evidence="4" id="KW-1133">Transmembrane helix</keyword>
<feature type="repeat" description="ANK" evidence="3">
    <location>
        <begin position="955"/>
        <end position="987"/>
    </location>
</feature>
<dbReference type="InterPro" id="IPR002110">
    <property type="entry name" value="Ankyrin_rpt"/>
</dbReference>
<feature type="repeat" description="ANK" evidence="3">
    <location>
        <begin position="1088"/>
        <end position="1121"/>
    </location>
</feature>
<dbReference type="Gene3D" id="1.25.40.20">
    <property type="entry name" value="Ankyrin repeat-containing domain"/>
    <property type="match status" value="1"/>
</dbReference>
<dbReference type="SUPFAM" id="SSF48403">
    <property type="entry name" value="Ankyrin repeat"/>
    <property type="match status" value="1"/>
</dbReference>
<dbReference type="eggNOG" id="KOG0502">
    <property type="taxonomic scope" value="Eukaryota"/>
</dbReference>
<dbReference type="InterPro" id="IPR036770">
    <property type="entry name" value="Ankyrin_rpt-contain_sf"/>
</dbReference>
<feature type="signal peptide" evidence="5">
    <location>
        <begin position="1"/>
        <end position="16"/>
    </location>
</feature>
<organism evidence="6 7">
    <name type="scientific">Penicillium rubens (strain ATCC 28089 / DSM 1075 / NRRL 1951 / Wisconsin 54-1255)</name>
    <name type="common">Penicillium chrysogenum</name>
    <dbReference type="NCBI Taxonomy" id="500485"/>
    <lineage>
        <taxon>Eukaryota</taxon>
        <taxon>Fungi</taxon>
        <taxon>Dikarya</taxon>
        <taxon>Ascomycota</taxon>
        <taxon>Pezizomycotina</taxon>
        <taxon>Eurotiomycetes</taxon>
        <taxon>Eurotiomycetidae</taxon>
        <taxon>Eurotiales</taxon>
        <taxon>Aspergillaceae</taxon>
        <taxon>Penicillium</taxon>
        <taxon>Penicillium chrysogenum species complex</taxon>
    </lineage>
</organism>
<proteinExistence type="predicted"/>
<dbReference type="PROSITE" id="PS50297">
    <property type="entry name" value="ANK_REP_REGION"/>
    <property type="match status" value="4"/>
</dbReference>
<evidence type="ECO:0000256" key="1">
    <source>
        <dbReference type="ARBA" id="ARBA00022737"/>
    </source>
</evidence>
<feature type="repeat" description="ANK" evidence="3">
    <location>
        <begin position="1022"/>
        <end position="1054"/>
    </location>
</feature>
<dbReference type="OrthoDB" id="7464126at2759"/>
<dbReference type="STRING" id="500485.B6HGF4"/>
<evidence type="ECO:0000256" key="5">
    <source>
        <dbReference type="SAM" id="SignalP"/>
    </source>
</evidence>
<gene>
    <name evidence="6" type="ORF">Pc20g03560</name>
    <name evidence="6" type="ORF">PCH_Pc20g03560</name>
</gene>
<dbReference type="PANTHER" id="PTHR24171:SF9">
    <property type="entry name" value="ANKYRIN REPEAT DOMAIN-CONTAINING PROTEIN 39"/>
    <property type="match status" value="1"/>
</dbReference>
<protein>
    <submittedName>
        <fullName evidence="6">Pc20g03560 protein</fullName>
    </submittedName>
</protein>